<protein>
    <submittedName>
        <fullName evidence="1">Uncharacterized protein</fullName>
    </submittedName>
</protein>
<name>A0A6J5P666_9CAUD</name>
<proteinExistence type="predicted"/>
<reference evidence="1" key="1">
    <citation type="submission" date="2020-04" db="EMBL/GenBank/DDBJ databases">
        <authorList>
            <person name="Chiriac C."/>
            <person name="Salcher M."/>
            <person name="Ghai R."/>
            <person name="Kavagutti S V."/>
        </authorList>
    </citation>
    <scope>NUCLEOTIDE SEQUENCE</scope>
</reference>
<organism evidence="1">
    <name type="scientific">uncultured Caudovirales phage</name>
    <dbReference type="NCBI Taxonomy" id="2100421"/>
    <lineage>
        <taxon>Viruses</taxon>
        <taxon>Duplodnaviria</taxon>
        <taxon>Heunggongvirae</taxon>
        <taxon>Uroviricota</taxon>
        <taxon>Caudoviricetes</taxon>
        <taxon>Peduoviridae</taxon>
        <taxon>Maltschvirus</taxon>
        <taxon>Maltschvirus maltsch</taxon>
    </lineage>
</organism>
<evidence type="ECO:0000313" key="1">
    <source>
        <dbReference type="EMBL" id="CAB4164931.1"/>
    </source>
</evidence>
<accession>A0A6J5P666</accession>
<sequence length="92" mass="11163">MSEPRNHSIRQPLRFEDHPIMFTIWRTWCNFWGAVEAHKRPVKFGPAPSFYLRWKQISDTYKAGKSRFYSRFRALTWSVYPYQQGDIKPDYS</sequence>
<gene>
    <name evidence="1" type="ORF">UFOVP817_8</name>
</gene>
<dbReference type="EMBL" id="LR796774">
    <property type="protein sequence ID" value="CAB4164931.1"/>
    <property type="molecule type" value="Genomic_DNA"/>
</dbReference>